<evidence type="ECO:0000256" key="3">
    <source>
        <dbReference type="ARBA" id="ARBA00006529"/>
    </source>
</evidence>
<evidence type="ECO:0000256" key="7">
    <source>
        <dbReference type="ARBA" id="ARBA00022553"/>
    </source>
</evidence>
<organism evidence="21">
    <name type="scientific">Sipha flava</name>
    <name type="common">yellow sugarcane aphid</name>
    <dbReference type="NCBI Taxonomy" id="143950"/>
    <lineage>
        <taxon>Eukaryota</taxon>
        <taxon>Metazoa</taxon>
        <taxon>Ecdysozoa</taxon>
        <taxon>Arthropoda</taxon>
        <taxon>Hexapoda</taxon>
        <taxon>Insecta</taxon>
        <taxon>Pterygota</taxon>
        <taxon>Neoptera</taxon>
        <taxon>Paraneoptera</taxon>
        <taxon>Hemiptera</taxon>
        <taxon>Sternorrhyncha</taxon>
        <taxon>Aphidomorpha</taxon>
        <taxon>Aphidoidea</taxon>
        <taxon>Aphididae</taxon>
        <taxon>Sipha</taxon>
    </lineage>
</organism>
<dbReference type="AlphaFoldDB" id="A0A2S2QRR5"/>
<dbReference type="Proteomes" id="UP000694846">
    <property type="component" value="Unplaced"/>
</dbReference>
<dbReference type="InterPro" id="IPR000719">
    <property type="entry name" value="Prot_kinase_dom"/>
</dbReference>
<dbReference type="Pfam" id="PF00069">
    <property type="entry name" value="Pkinase"/>
    <property type="match status" value="1"/>
</dbReference>
<evidence type="ECO:0000256" key="11">
    <source>
        <dbReference type="ARBA" id="ARBA00022777"/>
    </source>
</evidence>
<dbReference type="GO" id="GO:0046872">
    <property type="term" value="F:metal ion binding"/>
    <property type="evidence" value="ECO:0007669"/>
    <property type="project" value="UniProtKB-KW"/>
</dbReference>
<proteinExistence type="inferred from homology"/>
<evidence type="ECO:0000256" key="8">
    <source>
        <dbReference type="ARBA" id="ARBA00022679"/>
    </source>
</evidence>
<evidence type="ECO:0000256" key="15">
    <source>
        <dbReference type="ARBA" id="ARBA00048329"/>
    </source>
</evidence>
<keyword evidence="5" id="KW-0963">Cytoplasm</keyword>
<dbReference type="GO" id="GO:0004709">
    <property type="term" value="F:MAP kinase kinase kinase activity"/>
    <property type="evidence" value="ECO:0007669"/>
    <property type="project" value="UniProtKB-EC"/>
</dbReference>
<evidence type="ECO:0000256" key="1">
    <source>
        <dbReference type="ARBA" id="ARBA00001946"/>
    </source>
</evidence>
<keyword evidence="22" id="KW-1185">Reference proteome</keyword>
<reference evidence="21" key="1">
    <citation type="submission" date="2018-04" db="EMBL/GenBank/DDBJ databases">
        <title>Transcriptome assembly of Sipha flava.</title>
        <authorList>
            <person name="Scully E.D."/>
            <person name="Geib S.M."/>
            <person name="Palmer N.A."/>
            <person name="Koch K."/>
            <person name="Bradshaw J."/>
            <person name="Heng-Moss T."/>
            <person name="Sarath G."/>
        </authorList>
    </citation>
    <scope>NUCLEOTIDE SEQUENCE</scope>
</reference>
<dbReference type="SUPFAM" id="SSF56112">
    <property type="entry name" value="Protein kinase-like (PK-like)"/>
    <property type="match status" value="1"/>
</dbReference>
<accession>A0A2S2QRR5</accession>
<feature type="binding site" evidence="19">
    <location>
        <position position="953"/>
    </location>
    <ligand>
        <name>ATP</name>
        <dbReference type="ChEBI" id="CHEBI:30616"/>
    </ligand>
</feature>
<comment type="function">
    <text evidence="16">Component of a protein kinase signal transduction cascade. Activates the CSBP2, P38 and JNK MAPK pathways, but not the ERK pathway. Specifically phosphorylates and activates MAP2K4 and MAP2K6.</text>
</comment>
<keyword evidence="9" id="KW-0479">Metal-binding</keyword>
<comment type="catalytic activity">
    <reaction evidence="14">
        <text>L-threonyl-[protein] + ATP = O-phospho-L-threonyl-[protein] + ADP + H(+)</text>
        <dbReference type="Rhea" id="RHEA:46608"/>
        <dbReference type="Rhea" id="RHEA-COMP:11060"/>
        <dbReference type="Rhea" id="RHEA-COMP:11605"/>
        <dbReference type="ChEBI" id="CHEBI:15378"/>
        <dbReference type="ChEBI" id="CHEBI:30013"/>
        <dbReference type="ChEBI" id="CHEBI:30616"/>
        <dbReference type="ChEBI" id="CHEBI:61977"/>
        <dbReference type="ChEBI" id="CHEBI:456216"/>
        <dbReference type="EC" id="2.7.11.25"/>
    </reaction>
</comment>
<dbReference type="PROSITE" id="PS50011">
    <property type="entry name" value="PROTEIN_KINASE_DOM"/>
    <property type="match status" value="1"/>
</dbReference>
<name>A0A2S2QRR5_9HEMI</name>
<evidence type="ECO:0000313" key="23">
    <source>
        <dbReference type="RefSeq" id="XP_025424761.1"/>
    </source>
</evidence>
<evidence type="ECO:0000256" key="5">
    <source>
        <dbReference type="ARBA" id="ARBA00022490"/>
    </source>
</evidence>
<dbReference type="PANTHER" id="PTHR48016:SF32">
    <property type="entry name" value="MITOGEN-ACTIVATED PROTEIN KINASE KINASE KINASE 4"/>
    <property type="match status" value="1"/>
</dbReference>
<protein>
    <recommendedName>
        <fullName evidence="17">Mitogen-activated protein kinase kinase kinase 4</fullName>
        <ecNumber evidence="4">2.7.11.25</ecNumber>
    </recommendedName>
    <alternativeName>
        <fullName evidence="18">MAPK/ERK kinase kinase 4</fullName>
    </alternativeName>
</protein>
<dbReference type="OrthoDB" id="1043025at2759"/>
<comment type="cofactor">
    <cofactor evidence="1">
        <name>Mg(2+)</name>
        <dbReference type="ChEBI" id="CHEBI:18420"/>
    </cofactor>
</comment>
<dbReference type="CDD" id="cd06626">
    <property type="entry name" value="STKc_MEKK4"/>
    <property type="match status" value="1"/>
</dbReference>
<keyword evidence="6" id="KW-0723">Serine/threonine-protein kinase</keyword>
<evidence type="ECO:0000256" key="13">
    <source>
        <dbReference type="ARBA" id="ARBA00022842"/>
    </source>
</evidence>
<dbReference type="GO" id="GO:0048471">
    <property type="term" value="C:perinuclear region of cytoplasm"/>
    <property type="evidence" value="ECO:0007669"/>
    <property type="project" value="UniProtKB-SubCell"/>
</dbReference>
<evidence type="ECO:0000256" key="2">
    <source>
        <dbReference type="ARBA" id="ARBA00004556"/>
    </source>
</evidence>
<comment type="subcellular location">
    <subcellularLocation>
        <location evidence="2">Cytoplasm</location>
        <location evidence="2">Perinuclear region</location>
    </subcellularLocation>
</comment>
<keyword evidence="13" id="KW-0460">Magnesium</keyword>
<evidence type="ECO:0000256" key="14">
    <source>
        <dbReference type="ARBA" id="ARBA00047559"/>
    </source>
</evidence>
<evidence type="ECO:0000256" key="19">
    <source>
        <dbReference type="PROSITE-ProRule" id="PRU10141"/>
    </source>
</evidence>
<dbReference type="RefSeq" id="XP_025424761.1">
    <property type="nucleotide sequence ID" value="XM_025568976.1"/>
</dbReference>
<dbReference type="Pfam" id="PF19431">
    <property type="entry name" value="MEKK4_N"/>
    <property type="match status" value="2"/>
</dbReference>
<evidence type="ECO:0000256" key="4">
    <source>
        <dbReference type="ARBA" id="ARBA00012406"/>
    </source>
</evidence>
<evidence type="ECO:0000256" key="10">
    <source>
        <dbReference type="ARBA" id="ARBA00022741"/>
    </source>
</evidence>
<keyword evidence="7" id="KW-0597">Phosphoprotein</keyword>
<keyword evidence="10 19" id="KW-0547">Nucleotide-binding</keyword>
<dbReference type="EC" id="2.7.11.25" evidence="4"/>
<dbReference type="Gene3D" id="1.10.510.10">
    <property type="entry name" value="Transferase(Phosphotransferase) domain 1"/>
    <property type="match status" value="1"/>
</dbReference>
<keyword evidence="11 21" id="KW-0418">Kinase</keyword>
<comment type="catalytic activity">
    <reaction evidence="15">
        <text>L-seryl-[protein] + ATP = O-phospho-L-seryl-[protein] + ADP + H(+)</text>
        <dbReference type="Rhea" id="RHEA:17989"/>
        <dbReference type="Rhea" id="RHEA-COMP:9863"/>
        <dbReference type="Rhea" id="RHEA-COMP:11604"/>
        <dbReference type="ChEBI" id="CHEBI:15378"/>
        <dbReference type="ChEBI" id="CHEBI:29999"/>
        <dbReference type="ChEBI" id="CHEBI:30616"/>
        <dbReference type="ChEBI" id="CHEBI:83421"/>
        <dbReference type="ChEBI" id="CHEBI:456216"/>
        <dbReference type="EC" id="2.7.11.25"/>
    </reaction>
</comment>
<dbReference type="InterPro" id="IPR011009">
    <property type="entry name" value="Kinase-like_dom_sf"/>
</dbReference>
<comment type="similarity">
    <text evidence="3">Belongs to the protein kinase superfamily. STE Ser/Thr protein kinase family. MAP kinase kinase kinase subfamily.</text>
</comment>
<dbReference type="EMBL" id="GGMS01011244">
    <property type="protein sequence ID" value="MBY80447.1"/>
    <property type="molecule type" value="Transcribed_RNA"/>
</dbReference>
<keyword evidence="8" id="KW-0808">Transferase</keyword>
<evidence type="ECO:0000256" key="16">
    <source>
        <dbReference type="ARBA" id="ARBA00060115"/>
    </source>
</evidence>
<evidence type="ECO:0000256" key="6">
    <source>
        <dbReference type="ARBA" id="ARBA00022527"/>
    </source>
</evidence>
<dbReference type="GO" id="GO:0005524">
    <property type="term" value="F:ATP binding"/>
    <property type="evidence" value="ECO:0007669"/>
    <property type="project" value="UniProtKB-UniRule"/>
</dbReference>
<dbReference type="FunFam" id="1.10.510.10:FF:000122">
    <property type="entry name" value="Mitogen-activated protein kinase kinase kinase 4"/>
    <property type="match status" value="1"/>
</dbReference>
<dbReference type="PROSITE" id="PS00108">
    <property type="entry name" value="PROTEIN_KINASE_ST"/>
    <property type="match status" value="1"/>
</dbReference>
<dbReference type="PROSITE" id="PS00107">
    <property type="entry name" value="PROTEIN_KINASE_ATP"/>
    <property type="match status" value="1"/>
</dbReference>
<dbReference type="InterPro" id="IPR008271">
    <property type="entry name" value="Ser/Thr_kinase_AS"/>
</dbReference>
<dbReference type="PANTHER" id="PTHR48016">
    <property type="entry name" value="MAP KINASE KINASE KINASE SSK2-RELATED-RELATED"/>
    <property type="match status" value="1"/>
</dbReference>
<evidence type="ECO:0000256" key="18">
    <source>
        <dbReference type="ARBA" id="ARBA00083883"/>
    </source>
</evidence>
<dbReference type="SMART" id="SM00220">
    <property type="entry name" value="S_TKc"/>
    <property type="match status" value="1"/>
</dbReference>
<dbReference type="InterPro" id="IPR017441">
    <property type="entry name" value="Protein_kinase_ATP_BS"/>
</dbReference>
<dbReference type="InterPro" id="IPR045801">
    <property type="entry name" value="MEKK4_N"/>
</dbReference>
<evidence type="ECO:0000256" key="9">
    <source>
        <dbReference type="ARBA" id="ARBA00022723"/>
    </source>
</evidence>
<evidence type="ECO:0000256" key="12">
    <source>
        <dbReference type="ARBA" id="ARBA00022840"/>
    </source>
</evidence>
<keyword evidence="12 19" id="KW-0067">ATP-binding</keyword>
<dbReference type="InterPro" id="IPR050538">
    <property type="entry name" value="MAP_kinase_kinase_kinase"/>
</dbReference>
<feature type="domain" description="Protein kinase" evidence="20">
    <location>
        <begin position="924"/>
        <end position="1185"/>
    </location>
</feature>
<reference evidence="23" key="2">
    <citation type="submission" date="2025-04" db="UniProtKB">
        <authorList>
            <consortium name="RefSeq"/>
        </authorList>
    </citation>
    <scope>IDENTIFICATION</scope>
    <source>
        <tissue evidence="23">Whole body</tissue>
    </source>
</reference>
<sequence>MVFSFLCQKNRFDVNEKFRLYFEYEMAIFDVNETSKVKDSVVVTDKKQLEQCADEPVNKFKVETNNRFWSVGSKLVVCRKFINDKLSKSEDVNRIAFYNKLKCLANCEKVTSSCELSRQLSQEEVLWQSELKDLIWLELRARLTDRTITSQDKYLCEERKNILHLLDEIMSFSFRFDQLPSNKSTYCDDETVKNSDNDNGQCLSRSGCLGLFCSQCIEQQNFALCQVQKFMERLEYAESLFPSSRAFAVQYPLFKSPEFTNRVKAMCVWYNMTKRQRLMLLILGRHLMKEEEVELEPLNNLMASSSCSSSPSVSNDSGKGSLTISPKTSVENYEFKFQRSNTNYREPISYKDLDLYNTQPIAHLRQHFFPYTIGINSSYYASQTYRQFIAGVLKTKGLRKALKFLDELYKNVLRKAHLTLKDQSAVEEDSKHLVPHDEELLRYGYWCQESKELNLPSYRATFIFLSRIPLDLIHAYLRMRLDTRPEKPSIMSIRQLTCELKEGLMLAVVHRRRFVRHIQSTLWSDIDIGMKIFKERICHFDECTKTVLEVYLGYMEQWVVMMGYCKAQKNIIEEEWNDMKVIIPHIPDAMIMVTKTFCQIAKCMLEAILKHYKESTLNQTKMIVKNVDHSQTKQNLLAICRELQNLLSIFREKSFLVMSLVKNICKDMIEQYKKDKMNNVKFDGPLSPILTSMIPLKEKLLEVCRCIIEIITSIEEAFDTCNSDIDDVTLAPRIREVLHQMYKFGFEYHKEANKIMCGPYKDQATRYNVSISKLWINFVHKRCEPGRGLKPKWANNGLDFLLSVCEPQNIAGLSDEDFKDFKVLIENCIEYIIGKFDDSSLSSTSTIKKKRNSSAIEGRNKILKTEKTIKNDVERNVRVMDAVNKLDHELEEKLRSQELIGQIRHDYNIERIEYVRPRPVHFSWQRGIKIGQGRFGKVYTAVNNETGELMAMKEIQLQPFDHKAIRNVAVELRIFEGITHQNLVKYYGVEIHREEMLIFMELCAEGTLENLVAATENGLPEALLRRFTKQLVSGVDILHQNAIVHRDIKSANIFLTDEGNGLKLGDFGSAVKMKAHTTIPGELKGFVGTQAYMAPEVFMKSNTDGHGRAADIWSIGCVIIEMASGKRPWHEYDSNYQIMFKVGMGVSPTVPDTLSEEGQHFVDSCLQHDPYERATVSELLEHNFIKVTSEECVSCRISSTAMLEEYIKLGFKR</sequence>
<gene>
    <name evidence="21" type="primary">MAP3K4</name>
    <name evidence="23" type="synonym">LOC112693776</name>
    <name evidence="21" type="ORF">g.19320</name>
</gene>
<evidence type="ECO:0000313" key="21">
    <source>
        <dbReference type="EMBL" id="MBY80447.1"/>
    </source>
</evidence>
<evidence type="ECO:0000256" key="17">
    <source>
        <dbReference type="ARBA" id="ARBA00069057"/>
    </source>
</evidence>
<evidence type="ECO:0000313" key="22">
    <source>
        <dbReference type="Proteomes" id="UP000694846"/>
    </source>
</evidence>
<evidence type="ECO:0000259" key="20">
    <source>
        <dbReference type="PROSITE" id="PS50011"/>
    </source>
</evidence>